<sequence length="222" mass="22439">MTAGERPDARPAVRRRVRAGRLGAGTLAALTLVGGAVLGLAGPASAHNYVIAATPASNSTLTELPKTFAITTNDRLLDIGGTDSGFAFRIVGPDGRYFENGCVDVEGPTMSTAAALGKSGKYQAEWQIISADGHTVSDSYDFTWKAPAGFTPATGTTKPPTCATAGNGSTTAASTTGTESGDTASTTSDALWIGAGGLVVVAAVIAVLLLVRRRPAPAADED</sequence>
<keyword evidence="6" id="KW-0472">Membrane</keyword>
<dbReference type="Proteomes" id="UP001501742">
    <property type="component" value="Unassembled WGS sequence"/>
</dbReference>
<gene>
    <name evidence="8" type="ORF">GCM10009627_06290</name>
</gene>
<comment type="subcellular location">
    <subcellularLocation>
        <location evidence="1">Cell envelope</location>
    </subcellularLocation>
</comment>
<keyword evidence="2" id="KW-0479">Metal-binding</keyword>
<feature type="domain" description="CopC" evidence="7">
    <location>
        <begin position="47"/>
        <end position="143"/>
    </location>
</feature>
<keyword evidence="9" id="KW-1185">Reference proteome</keyword>
<dbReference type="InterPro" id="IPR007348">
    <property type="entry name" value="CopC_dom"/>
</dbReference>
<dbReference type="PANTHER" id="PTHR34820">
    <property type="entry name" value="INNER MEMBRANE PROTEIN YEBZ"/>
    <property type="match status" value="1"/>
</dbReference>
<evidence type="ECO:0000256" key="1">
    <source>
        <dbReference type="ARBA" id="ARBA00004196"/>
    </source>
</evidence>
<organism evidence="8 9">
    <name type="scientific">Curtobacterium herbarum</name>
    <dbReference type="NCBI Taxonomy" id="150122"/>
    <lineage>
        <taxon>Bacteria</taxon>
        <taxon>Bacillati</taxon>
        <taxon>Actinomycetota</taxon>
        <taxon>Actinomycetes</taxon>
        <taxon>Micrococcales</taxon>
        <taxon>Microbacteriaceae</taxon>
        <taxon>Curtobacterium</taxon>
    </lineage>
</organism>
<comment type="caution">
    <text evidence="8">The sequence shown here is derived from an EMBL/GenBank/DDBJ whole genome shotgun (WGS) entry which is preliminary data.</text>
</comment>
<keyword evidence="4" id="KW-0186">Copper</keyword>
<dbReference type="InterPro" id="IPR014755">
    <property type="entry name" value="Cu-Rt/internalin_Ig-like"/>
</dbReference>
<evidence type="ECO:0000256" key="6">
    <source>
        <dbReference type="SAM" id="Phobius"/>
    </source>
</evidence>
<evidence type="ECO:0000313" key="8">
    <source>
        <dbReference type="EMBL" id="GAA1492283.1"/>
    </source>
</evidence>
<evidence type="ECO:0000259" key="7">
    <source>
        <dbReference type="Pfam" id="PF04234"/>
    </source>
</evidence>
<keyword evidence="6" id="KW-0812">Transmembrane</keyword>
<dbReference type="RefSeq" id="WP_204608599.1">
    <property type="nucleotide sequence ID" value="NZ_BAAAJX010000002.1"/>
</dbReference>
<dbReference type="PANTHER" id="PTHR34820:SF4">
    <property type="entry name" value="INNER MEMBRANE PROTEIN YEBZ"/>
    <property type="match status" value="1"/>
</dbReference>
<dbReference type="Gene3D" id="2.60.40.1220">
    <property type="match status" value="1"/>
</dbReference>
<dbReference type="InterPro" id="IPR032694">
    <property type="entry name" value="CopC/D"/>
</dbReference>
<feature type="transmembrane region" description="Helical" evidence="6">
    <location>
        <begin position="190"/>
        <end position="211"/>
    </location>
</feature>
<dbReference type="Pfam" id="PF04234">
    <property type="entry name" value="CopC"/>
    <property type="match status" value="1"/>
</dbReference>
<proteinExistence type="predicted"/>
<feature type="region of interest" description="Disordered" evidence="5">
    <location>
        <begin position="151"/>
        <end position="184"/>
    </location>
</feature>
<keyword evidence="6" id="KW-1133">Transmembrane helix</keyword>
<evidence type="ECO:0000313" key="9">
    <source>
        <dbReference type="Proteomes" id="UP001501742"/>
    </source>
</evidence>
<name>A0ABN1Z9P3_9MICO</name>
<evidence type="ECO:0000256" key="5">
    <source>
        <dbReference type="SAM" id="MobiDB-lite"/>
    </source>
</evidence>
<dbReference type="EMBL" id="BAAAJX010000002">
    <property type="protein sequence ID" value="GAA1492283.1"/>
    <property type="molecule type" value="Genomic_DNA"/>
</dbReference>
<accession>A0ABN1Z9P3</accession>
<dbReference type="SUPFAM" id="SSF81296">
    <property type="entry name" value="E set domains"/>
    <property type="match status" value="1"/>
</dbReference>
<evidence type="ECO:0000256" key="4">
    <source>
        <dbReference type="ARBA" id="ARBA00023008"/>
    </source>
</evidence>
<dbReference type="InterPro" id="IPR014756">
    <property type="entry name" value="Ig_E-set"/>
</dbReference>
<evidence type="ECO:0000256" key="3">
    <source>
        <dbReference type="ARBA" id="ARBA00022729"/>
    </source>
</evidence>
<reference evidence="8 9" key="1">
    <citation type="journal article" date="2019" name="Int. J. Syst. Evol. Microbiol.">
        <title>The Global Catalogue of Microorganisms (GCM) 10K type strain sequencing project: providing services to taxonomists for standard genome sequencing and annotation.</title>
        <authorList>
            <consortium name="The Broad Institute Genomics Platform"/>
            <consortium name="The Broad Institute Genome Sequencing Center for Infectious Disease"/>
            <person name="Wu L."/>
            <person name="Ma J."/>
        </authorList>
    </citation>
    <scope>NUCLEOTIDE SEQUENCE [LARGE SCALE GENOMIC DNA]</scope>
    <source>
        <strain evidence="8 9">JCM 12140</strain>
    </source>
</reference>
<keyword evidence="3" id="KW-0732">Signal</keyword>
<protein>
    <recommendedName>
        <fullName evidence="7">CopC domain-containing protein</fullName>
    </recommendedName>
</protein>
<evidence type="ECO:0000256" key="2">
    <source>
        <dbReference type="ARBA" id="ARBA00022723"/>
    </source>
</evidence>